<feature type="binding site" evidence="2">
    <location>
        <position position="144"/>
    </location>
    <ligand>
        <name>Mn(2+)</name>
        <dbReference type="ChEBI" id="CHEBI:29035"/>
        <label>2</label>
    </ligand>
</feature>
<evidence type="ECO:0000313" key="4">
    <source>
        <dbReference type="EMBL" id="PLT46356.1"/>
    </source>
</evidence>
<dbReference type="SUPFAM" id="SSF55031">
    <property type="entry name" value="Bacterial exopeptidase dimerisation domain"/>
    <property type="match status" value="1"/>
</dbReference>
<dbReference type="Pfam" id="PF01546">
    <property type="entry name" value="Peptidase_M20"/>
    <property type="match status" value="1"/>
</dbReference>
<dbReference type="NCBIfam" id="TIGR01891">
    <property type="entry name" value="amidohydrolases"/>
    <property type="match status" value="1"/>
</dbReference>
<dbReference type="InterPro" id="IPR002933">
    <property type="entry name" value="Peptidase_M20"/>
</dbReference>
<keyword evidence="2" id="KW-0479">Metal-binding</keyword>
<dbReference type="Proteomes" id="UP000234789">
    <property type="component" value="Unassembled WGS sequence"/>
</dbReference>
<feature type="binding site" evidence="2">
    <location>
        <position position="368"/>
    </location>
    <ligand>
        <name>Mn(2+)</name>
        <dbReference type="ChEBI" id="CHEBI:29035"/>
        <label>2</label>
    </ligand>
</feature>
<dbReference type="FunFam" id="3.30.70.360:FF:000001">
    <property type="entry name" value="N-acetyldiaminopimelate deacetylase"/>
    <property type="match status" value="1"/>
</dbReference>
<dbReference type="InterPro" id="IPR017439">
    <property type="entry name" value="Amidohydrolase"/>
</dbReference>
<dbReference type="Gene3D" id="3.30.70.360">
    <property type="match status" value="1"/>
</dbReference>
<dbReference type="GO" id="GO:0004046">
    <property type="term" value="F:aminoacylase activity"/>
    <property type="evidence" value="ECO:0007669"/>
    <property type="project" value="UniProtKB-EC"/>
</dbReference>
<evidence type="ECO:0000256" key="2">
    <source>
        <dbReference type="PIRSR" id="PIRSR005962-1"/>
    </source>
</evidence>
<feature type="domain" description="Peptidase M20 dimerisation" evidence="3">
    <location>
        <begin position="189"/>
        <end position="287"/>
    </location>
</feature>
<evidence type="ECO:0000313" key="5">
    <source>
        <dbReference type="Proteomes" id="UP000234789"/>
    </source>
</evidence>
<dbReference type="Pfam" id="PF07687">
    <property type="entry name" value="M20_dimer"/>
    <property type="match status" value="1"/>
</dbReference>
<feature type="binding site" evidence="2">
    <location>
        <position position="110"/>
    </location>
    <ligand>
        <name>Mn(2+)</name>
        <dbReference type="ChEBI" id="CHEBI:29035"/>
        <label>2</label>
    </ligand>
</feature>
<dbReference type="PANTHER" id="PTHR11014:SF63">
    <property type="entry name" value="METALLOPEPTIDASE, PUTATIVE (AFU_ORTHOLOGUE AFUA_6G09600)-RELATED"/>
    <property type="match status" value="1"/>
</dbReference>
<dbReference type="PIRSF" id="PIRSF005962">
    <property type="entry name" value="Pept_M20D_amidohydro"/>
    <property type="match status" value="1"/>
</dbReference>
<feature type="binding site" evidence="2">
    <location>
        <position position="169"/>
    </location>
    <ligand>
        <name>Mn(2+)</name>
        <dbReference type="ChEBI" id="CHEBI:29035"/>
        <label>2</label>
    </ligand>
</feature>
<keyword evidence="5" id="KW-1185">Reference proteome</keyword>
<reference evidence="4 5" key="1">
    <citation type="submission" date="2017-05" db="EMBL/GenBank/DDBJ databases">
        <title>Functional genome analysis of Paenibacillus pasadenensis strain R16: insights on endophytic life style and antifungal activity.</title>
        <authorList>
            <person name="Passera A."/>
            <person name="Marcolungo L."/>
            <person name="Casati P."/>
            <person name="Brasca M."/>
            <person name="Quaglino F."/>
            <person name="Delledonne M."/>
        </authorList>
    </citation>
    <scope>NUCLEOTIDE SEQUENCE [LARGE SCALE GENOMIC DNA]</scope>
    <source>
        <strain evidence="4 5">R16</strain>
    </source>
</reference>
<keyword evidence="1 4" id="KW-0378">Hydrolase</keyword>
<evidence type="ECO:0000259" key="3">
    <source>
        <dbReference type="Pfam" id="PF07687"/>
    </source>
</evidence>
<dbReference type="Gene3D" id="3.40.630.10">
    <property type="entry name" value="Zn peptidases"/>
    <property type="match status" value="1"/>
</dbReference>
<accession>A0A2N5N7M8</accession>
<dbReference type="RefSeq" id="WP_101809296.1">
    <property type="nucleotide sequence ID" value="NZ_NFEZ01000004.1"/>
</dbReference>
<feature type="binding site" evidence="2">
    <location>
        <position position="108"/>
    </location>
    <ligand>
        <name>Mn(2+)</name>
        <dbReference type="ChEBI" id="CHEBI:29035"/>
        <label>2</label>
    </ligand>
</feature>
<gene>
    <name evidence="4" type="ORF">B8V81_4787</name>
</gene>
<dbReference type="EC" id="3.5.1.14" evidence="4"/>
<proteinExistence type="predicted"/>
<dbReference type="InterPro" id="IPR036264">
    <property type="entry name" value="Bact_exopeptidase_dim_dom"/>
</dbReference>
<name>A0A2N5N7M8_9BACL</name>
<protein>
    <submittedName>
        <fullName evidence="4">N-acyl-L-amino acid amidohydrolase</fullName>
        <ecNumber evidence="4">3.5.1.14</ecNumber>
    </submittedName>
</protein>
<dbReference type="GO" id="GO:0050118">
    <property type="term" value="F:N-acetyldiaminopimelate deacetylase activity"/>
    <property type="evidence" value="ECO:0007669"/>
    <property type="project" value="UniProtKB-ARBA"/>
</dbReference>
<dbReference type="AlphaFoldDB" id="A0A2N5N7M8"/>
<sequence length="398" mass="42579">MDNQRRLEAERTLERLMPRMVEHRRHLHRHPELSFQEARTSSWIAERLADIGCGSVRTAVGGFGIVAEWTGLEPGPTVALRADMDALPIEEETGADYASTVPGVMHACGHDAHTAGLLGVAAYYESLQGAFKGTRRLLFQPAEELTPGGAKPMIEDGALSGVDAIYGVHLWSPLPAGRVETRAGAFMAGVDEFTIDIVGRGGHGGMPQHTADAIVAGAALVTALQTIVSRNVSPLETAVVTIGSFQAGEASNIIAGHCRLKGTVRTFDLGVRDQIRARIRELTRSVCAGYGTEGRLDYREGYPPVINDEAEAARCLRTAAMLFGEDAAGLSELITAGEDFAYYLERIPGCFVFVGAGNPELGAVYPHHHPRFDIDESSMKQAALLLIGCAESFADANG</sequence>
<organism evidence="4 5">
    <name type="scientific">Paenibacillus pasadenensis</name>
    <dbReference type="NCBI Taxonomy" id="217090"/>
    <lineage>
        <taxon>Bacteria</taxon>
        <taxon>Bacillati</taxon>
        <taxon>Bacillota</taxon>
        <taxon>Bacilli</taxon>
        <taxon>Bacillales</taxon>
        <taxon>Paenibacillaceae</taxon>
        <taxon>Paenibacillus</taxon>
    </lineage>
</organism>
<evidence type="ECO:0000256" key="1">
    <source>
        <dbReference type="ARBA" id="ARBA00022801"/>
    </source>
</evidence>
<keyword evidence="2" id="KW-0464">Manganese</keyword>
<dbReference type="SUPFAM" id="SSF53187">
    <property type="entry name" value="Zn-dependent exopeptidases"/>
    <property type="match status" value="1"/>
</dbReference>
<comment type="cofactor">
    <cofactor evidence="2">
        <name>Mn(2+)</name>
        <dbReference type="ChEBI" id="CHEBI:29035"/>
    </cofactor>
    <text evidence="2">The Mn(2+) ion enhances activity.</text>
</comment>
<dbReference type="GO" id="GO:0019877">
    <property type="term" value="P:diaminopimelate biosynthetic process"/>
    <property type="evidence" value="ECO:0007669"/>
    <property type="project" value="UniProtKB-ARBA"/>
</dbReference>
<dbReference type="EMBL" id="NFEZ01000004">
    <property type="protein sequence ID" value="PLT46356.1"/>
    <property type="molecule type" value="Genomic_DNA"/>
</dbReference>
<dbReference type="PANTHER" id="PTHR11014">
    <property type="entry name" value="PEPTIDASE M20 FAMILY MEMBER"/>
    <property type="match status" value="1"/>
</dbReference>
<dbReference type="GO" id="GO:0046872">
    <property type="term" value="F:metal ion binding"/>
    <property type="evidence" value="ECO:0007669"/>
    <property type="project" value="UniProtKB-KW"/>
</dbReference>
<comment type="caution">
    <text evidence="4">The sequence shown here is derived from an EMBL/GenBank/DDBJ whole genome shotgun (WGS) entry which is preliminary data.</text>
</comment>
<dbReference type="InterPro" id="IPR011650">
    <property type="entry name" value="Peptidase_M20_dimer"/>
</dbReference>